<dbReference type="EMBL" id="VZBQ01000049">
    <property type="protein sequence ID" value="MQN89139.1"/>
    <property type="molecule type" value="Genomic_DNA"/>
</dbReference>
<sequence length="105" mass="11334">MKKKVIFSVFGVALVAITALVGNWTVSTVSEGHELLLENVEALSNNEIDTPVGYSSIHFPCYKTIYYAGQMVTVEDGVSAICWANPNSNSLCHSHGCTKSCSNSF</sequence>
<organism evidence="1 2">
    <name type="scientific">Segatella copri</name>
    <dbReference type="NCBI Taxonomy" id="165179"/>
    <lineage>
        <taxon>Bacteria</taxon>
        <taxon>Pseudomonadati</taxon>
        <taxon>Bacteroidota</taxon>
        <taxon>Bacteroidia</taxon>
        <taxon>Bacteroidales</taxon>
        <taxon>Prevotellaceae</taxon>
        <taxon>Segatella</taxon>
    </lineage>
</organism>
<name>A0A646HFX4_9BACT</name>
<evidence type="ECO:0000313" key="1">
    <source>
        <dbReference type="EMBL" id="MQN89139.1"/>
    </source>
</evidence>
<comment type="caution">
    <text evidence="1">The sequence shown here is derived from an EMBL/GenBank/DDBJ whole genome shotgun (WGS) entry which is preliminary data.</text>
</comment>
<gene>
    <name evidence="1" type="ORF">F7D59_04520</name>
</gene>
<reference evidence="2" key="1">
    <citation type="submission" date="2019-09" db="EMBL/GenBank/DDBJ databases">
        <title>Distinct polysaccharide growth profiles of human intestinal Prevotella copri isolates.</title>
        <authorList>
            <person name="Fehlner-Peach H."/>
            <person name="Magnabosco C."/>
            <person name="Raghavan V."/>
            <person name="Scher J.U."/>
            <person name="Tett A."/>
            <person name="Cox L.M."/>
            <person name="Gottsegen C."/>
            <person name="Watters A."/>
            <person name="Wiltshire- Gordon J.D."/>
            <person name="Segata N."/>
            <person name="Bonneau R."/>
            <person name="Littman D.R."/>
        </authorList>
    </citation>
    <scope>NUCLEOTIDE SEQUENCE [LARGE SCALE GENOMIC DNA]</scope>
    <source>
        <strain evidence="2">iP54</strain>
    </source>
</reference>
<accession>A0A646HFX4</accession>
<dbReference type="Proteomes" id="UP000420635">
    <property type="component" value="Unassembled WGS sequence"/>
</dbReference>
<evidence type="ECO:0000313" key="2">
    <source>
        <dbReference type="Proteomes" id="UP000420635"/>
    </source>
</evidence>
<dbReference type="AlphaFoldDB" id="A0A646HFX4"/>
<protein>
    <submittedName>
        <fullName evidence="1">Uncharacterized protein</fullName>
    </submittedName>
</protein>
<proteinExistence type="predicted"/>
<dbReference type="RefSeq" id="WP_153112644.1">
    <property type="nucleotide sequence ID" value="NZ_JAVRBH010000001.1"/>
</dbReference>